<gene>
    <name evidence="6" type="ORF">Q3M24_12775</name>
</gene>
<dbReference type="PROSITE" id="PS00211">
    <property type="entry name" value="ABC_TRANSPORTER_1"/>
    <property type="match status" value="1"/>
</dbReference>
<evidence type="ECO:0000256" key="1">
    <source>
        <dbReference type="ARBA" id="ARBA00022448"/>
    </source>
</evidence>
<evidence type="ECO:0000313" key="6">
    <source>
        <dbReference type="EMBL" id="XCN71189.1"/>
    </source>
</evidence>
<dbReference type="GO" id="GO:0016887">
    <property type="term" value="F:ATP hydrolysis activity"/>
    <property type="evidence" value="ECO:0007669"/>
    <property type="project" value="InterPro"/>
</dbReference>
<dbReference type="Gene3D" id="3.40.50.300">
    <property type="entry name" value="P-loop containing nucleotide triphosphate hydrolases"/>
    <property type="match status" value="1"/>
</dbReference>
<name>A0AAU8LPS0_9BACT</name>
<dbReference type="KEGG" id="eaj:Q3M24_12775"/>
<dbReference type="SUPFAM" id="SSF52540">
    <property type="entry name" value="P-loop containing nucleoside triphosphate hydrolases"/>
    <property type="match status" value="1"/>
</dbReference>
<dbReference type="PANTHER" id="PTHR24220:SF689">
    <property type="entry name" value="LIPOPROTEIN-RELEASING SYSTEM ATP-BINDING PROTEIN LOLD"/>
    <property type="match status" value="1"/>
</dbReference>
<comment type="similarity">
    <text evidence="4">Belongs to the ABC transporter superfamily. Macrolide exporter (TC 3.A.1.122) family.</text>
</comment>
<dbReference type="GO" id="GO:0005886">
    <property type="term" value="C:plasma membrane"/>
    <property type="evidence" value="ECO:0007669"/>
    <property type="project" value="TreeGrafter"/>
</dbReference>
<dbReference type="SMART" id="SM00382">
    <property type="entry name" value="AAA"/>
    <property type="match status" value="1"/>
</dbReference>
<evidence type="ECO:0000256" key="3">
    <source>
        <dbReference type="ARBA" id="ARBA00022840"/>
    </source>
</evidence>
<dbReference type="InterPro" id="IPR015854">
    <property type="entry name" value="ABC_transpr_LolD-like"/>
</dbReference>
<dbReference type="InterPro" id="IPR027417">
    <property type="entry name" value="P-loop_NTPase"/>
</dbReference>
<feature type="domain" description="ABC transporter" evidence="5">
    <location>
        <begin position="9"/>
        <end position="227"/>
    </location>
</feature>
<keyword evidence="2" id="KW-0547">Nucleotide-binding</keyword>
<dbReference type="InterPro" id="IPR017911">
    <property type="entry name" value="MacB-like_ATP-bd"/>
</dbReference>
<dbReference type="PANTHER" id="PTHR24220">
    <property type="entry name" value="IMPORT ATP-BINDING PROTEIN"/>
    <property type="match status" value="1"/>
</dbReference>
<protein>
    <submittedName>
        <fullName evidence="6">ABC transporter ATP-binding protein</fullName>
    </submittedName>
</protein>
<dbReference type="GO" id="GO:0022857">
    <property type="term" value="F:transmembrane transporter activity"/>
    <property type="evidence" value="ECO:0007669"/>
    <property type="project" value="UniProtKB-ARBA"/>
</dbReference>
<evidence type="ECO:0000259" key="5">
    <source>
        <dbReference type="PROSITE" id="PS50893"/>
    </source>
</evidence>
<proteinExistence type="inferred from homology"/>
<accession>A0AAU8LPS0</accession>
<sequence>MKKEGNLLLQAVNIHKSYGSEDNPVQVLRRVNLEITPGEMLAIVGASGSGKTTLLQILGSLDVPDKGGLWFTGQDLTGFSENRLATHRNKNIGFIFQFHYLLPEFSALENVMMPGLISGLAEKDLLEDAHQLLKQVGLGHRIKHRSGELSGGEQQRVALARALIMRPTLLLADEPTGNLDSASGQQVFALLTELCQTRSMSVVMVTHNMELAEAMDRCLTLKDGRLE</sequence>
<dbReference type="PROSITE" id="PS50893">
    <property type="entry name" value="ABC_TRANSPORTER_2"/>
    <property type="match status" value="1"/>
</dbReference>
<dbReference type="InterPro" id="IPR003593">
    <property type="entry name" value="AAA+_ATPase"/>
</dbReference>
<dbReference type="Pfam" id="PF00005">
    <property type="entry name" value="ABC_tran"/>
    <property type="match status" value="1"/>
</dbReference>
<dbReference type="FunFam" id="3.40.50.300:FF:000032">
    <property type="entry name" value="Export ABC transporter ATP-binding protein"/>
    <property type="match status" value="1"/>
</dbReference>
<dbReference type="CDD" id="cd03255">
    <property type="entry name" value="ABC_MJ0796_LolCDE_FtsE"/>
    <property type="match status" value="1"/>
</dbReference>
<dbReference type="GO" id="GO:0005524">
    <property type="term" value="F:ATP binding"/>
    <property type="evidence" value="ECO:0007669"/>
    <property type="project" value="UniProtKB-KW"/>
</dbReference>
<keyword evidence="1" id="KW-0813">Transport</keyword>
<dbReference type="InterPro" id="IPR017871">
    <property type="entry name" value="ABC_transporter-like_CS"/>
</dbReference>
<organism evidence="6">
    <name type="scientific">Candidatus Electrothrix aestuarii</name>
    <dbReference type="NCBI Taxonomy" id="3062594"/>
    <lineage>
        <taxon>Bacteria</taxon>
        <taxon>Pseudomonadati</taxon>
        <taxon>Thermodesulfobacteriota</taxon>
        <taxon>Desulfobulbia</taxon>
        <taxon>Desulfobulbales</taxon>
        <taxon>Desulfobulbaceae</taxon>
        <taxon>Candidatus Electrothrix</taxon>
    </lineage>
</organism>
<keyword evidence="3 6" id="KW-0067">ATP-binding</keyword>
<reference evidence="6" key="2">
    <citation type="submission" date="2024-06" db="EMBL/GenBank/DDBJ databases">
        <authorList>
            <person name="Plum-Jensen L.E."/>
            <person name="Schramm A."/>
            <person name="Marshall I.P.G."/>
        </authorList>
    </citation>
    <scope>NUCLEOTIDE SEQUENCE</scope>
    <source>
        <strain evidence="6">Rat1</strain>
    </source>
</reference>
<reference evidence="6" key="1">
    <citation type="journal article" date="2024" name="Syst. Appl. Microbiol.">
        <title>First single-strain enrichments of Electrothrix cable bacteria, description of E. aestuarii sp. nov. and E. rattekaaiensis sp. nov., and proposal of a cable bacteria taxonomy following the rules of the SeqCode.</title>
        <authorList>
            <person name="Plum-Jensen L.E."/>
            <person name="Schramm A."/>
            <person name="Marshall I.P.G."/>
        </authorList>
    </citation>
    <scope>NUCLEOTIDE SEQUENCE</scope>
    <source>
        <strain evidence="6">Rat1</strain>
    </source>
</reference>
<dbReference type="AlphaFoldDB" id="A0AAU8LPS0"/>
<dbReference type="GO" id="GO:0098796">
    <property type="term" value="C:membrane protein complex"/>
    <property type="evidence" value="ECO:0007669"/>
    <property type="project" value="UniProtKB-ARBA"/>
</dbReference>
<evidence type="ECO:0000256" key="2">
    <source>
        <dbReference type="ARBA" id="ARBA00022741"/>
    </source>
</evidence>
<dbReference type="InterPro" id="IPR003439">
    <property type="entry name" value="ABC_transporter-like_ATP-bd"/>
</dbReference>
<evidence type="ECO:0000256" key="4">
    <source>
        <dbReference type="ARBA" id="ARBA00038388"/>
    </source>
</evidence>
<dbReference type="EMBL" id="CP159373">
    <property type="protein sequence ID" value="XCN71189.1"/>
    <property type="molecule type" value="Genomic_DNA"/>
</dbReference>